<evidence type="ECO:0000313" key="3">
    <source>
        <dbReference type="Proteomes" id="UP000837857"/>
    </source>
</evidence>
<accession>A0ABN8IRE9</accession>
<evidence type="ECO:0000256" key="1">
    <source>
        <dbReference type="SAM" id="MobiDB-lite"/>
    </source>
</evidence>
<reference evidence="2" key="1">
    <citation type="submission" date="2022-03" db="EMBL/GenBank/DDBJ databases">
        <authorList>
            <person name="Martin H S."/>
        </authorList>
    </citation>
    <scope>NUCLEOTIDE SEQUENCE</scope>
</reference>
<dbReference type="EMBL" id="OW152815">
    <property type="protein sequence ID" value="CAH2062832.1"/>
    <property type="molecule type" value="Genomic_DNA"/>
</dbReference>
<feature type="non-terminal residue" evidence="2">
    <location>
        <position position="85"/>
    </location>
</feature>
<proteinExistence type="predicted"/>
<name>A0ABN8IRE9_9NEOP</name>
<keyword evidence="3" id="KW-1185">Reference proteome</keyword>
<feature type="region of interest" description="Disordered" evidence="1">
    <location>
        <begin position="1"/>
        <end position="35"/>
    </location>
</feature>
<organism evidence="2 3">
    <name type="scientific">Iphiclides podalirius</name>
    <name type="common">scarce swallowtail</name>
    <dbReference type="NCBI Taxonomy" id="110791"/>
    <lineage>
        <taxon>Eukaryota</taxon>
        <taxon>Metazoa</taxon>
        <taxon>Ecdysozoa</taxon>
        <taxon>Arthropoda</taxon>
        <taxon>Hexapoda</taxon>
        <taxon>Insecta</taxon>
        <taxon>Pterygota</taxon>
        <taxon>Neoptera</taxon>
        <taxon>Endopterygota</taxon>
        <taxon>Lepidoptera</taxon>
        <taxon>Glossata</taxon>
        <taxon>Ditrysia</taxon>
        <taxon>Papilionoidea</taxon>
        <taxon>Papilionidae</taxon>
        <taxon>Papilioninae</taxon>
        <taxon>Iphiclides</taxon>
    </lineage>
</organism>
<dbReference type="Proteomes" id="UP000837857">
    <property type="component" value="Chromosome 3"/>
</dbReference>
<protein>
    <submittedName>
        <fullName evidence="2">Uncharacterized protein</fullName>
    </submittedName>
</protein>
<sequence length="85" mass="8964">MSVSKTLLISPQRPGSDKGAVGIREINPTGVSDNPRRLAETIDSIDGALARRAIKRLVRSGHLSANVCPSSETGDVRVCVHTSAN</sequence>
<evidence type="ECO:0000313" key="2">
    <source>
        <dbReference type="EMBL" id="CAH2062832.1"/>
    </source>
</evidence>
<gene>
    <name evidence="2" type="ORF">IPOD504_LOCUS12219</name>
</gene>